<gene>
    <name evidence="1" type="ORF">M9978_15390</name>
</gene>
<dbReference type="AlphaFoldDB" id="A0A9X2HQW3"/>
<sequence>MFVAAIRPLMTAEVRHWLPPTRDIHGRQASTGSTAHRARVLNTPGSIISSALRERMGDASAVIWLLNHPRMIAIGDTFELPAGETLKVIRAERRTSGPDTLSKVYLS</sequence>
<dbReference type="Proteomes" id="UP001139451">
    <property type="component" value="Unassembled WGS sequence"/>
</dbReference>
<protein>
    <submittedName>
        <fullName evidence="1">Uncharacterized protein</fullName>
    </submittedName>
</protein>
<organism evidence="1 2">
    <name type="scientific">Sphingomonas tagetis</name>
    <dbReference type="NCBI Taxonomy" id="2949092"/>
    <lineage>
        <taxon>Bacteria</taxon>
        <taxon>Pseudomonadati</taxon>
        <taxon>Pseudomonadota</taxon>
        <taxon>Alphaproteobacteria</taxon>
        <taxon>Sphingomonadales</taxon>
        <taxon>Sphingomonadaceae</taxon>
        <taxon>Sphingomonas</taxon>
    </lineage>
</organism>
<proteinExistence type="predicted"/>
<reference evidence="1" key="1">
    <citation type="submission" date="2022-05" db="EMBL/GenBank/DDBJ databases">
        <title>Sphingomonas sp. strain MG17 Genome sequencing and assembly.</title>
        <authorList>
            <person name="Kim I."/>
        </authorList>
    </citation>
    <scope>NUCLEOTIDE SEQUENCE</scope>
    <source>
        <strain evidence="1">MG17</strain>
    </source>
</reference>
<name>A0A9X2HQW3_9SPHN</name>
<keyword evidence="2" id="KW-1185">Reference proteome</keyword>
<dbReference type="EMBL" id="JAMLDX010000012">
    <property type="protein sequence ID" value="MCP3731808.1"/>
    <property type="molecule type" value="Genomic_DNA"/>
</dbReference>
<accession>A0A9X2HQW3</accession>
<evidence type="ECO:0000313" key="2">
    <source>
        <dbReference type="Proteomes" id="UP001139451"/>
    </source>
</evidence>
<evidence type="ECO:0000313" key="1">
    <source>
        <dbReference type="EMBL" id="MCP3731808.1"/>
    </source>
</evidence>
<comment type="caution">
    <text evidence="1">The sequence shown here is derived from an EMBL/GenBank/DDBJ whole genome shotgun (WGS) entry which is preliminary data.</text>
</comment>